<organism evidence="1 2">
    <name type="scientific">Bathymodiolus azoricus thioautotrophic gill symbiont</name>
    <dbReference type="NCBI Taxonomy" id="235205"/>
    <lineage>
        <taxon>Bacteria</taxon>
        <taxon>Pseudomonadati</taxon>
        <taxon>Pseudomonadota</taxon>
        <taxon>Gammaproteobacteria</taxon>
        <taxon>sulfur-oxidizing symbionts</taxon>
    </lineage>
</organism>
<reference evidence="2" key="1">
    <citation type="submission" date="2016-06" db="EMBL/GenBank/DDBJ databases">
        <authorList>
            <person name="Petersen J."/>
            <person name="Sayavedra L."/>
        </authorList>
    </citation>
    <scope>NUCLEOTIDE SEQUENCE [LARGE SCALE GENOMIC DNA]</scope>
    <source>
        <strain evidence="2">BazSymA</strain>
    </source>
</reference>
<sequence length="40" mass="4895">MTKPQKTFYKMLHHLHLLTPQRPELQTKKIIVRQQLIELN</sequence>
<dbReference type="Proteomes" id="UP000198988">
    <property type="component" value="Unassembled WGS sequence"/>
</dbReference>
<dbReference type="EMBL" id="CDSC02000323">
    <property type="protein sequence ID" value="SEH91733.1"/>
    <property type="molecule type" value="Genomic_DNA"/>
</dbReference>
<name>A0A1H6LSQ2_9GAMM</name>
<accession>A0A1H6LSQ2</accession>
<protein>
    <submittedName>
        <fullName evidence="1">Uncharacterized protein</fullName>
    </submittedName>
</protein>
<gene>
    <name evidence="1" type="ORF">BAZSYMA_ACONTIG160217_0</name>
</gene>
<evidence type="ECO:0000313" key="1">
    <source>
        <dbReference type="EMBL" id="SEH91733.1"/>
    </source>
</evidence>
<evidence type="ECO:0000313" key="2">
    <source>
        <dbReference type="Proteomes" id="UP000198988"/>
    </source>
</evidence>
<dbReference type="AlphaFoldDB" id="A0A1H6LSQ2"/>
<proteinExistence type="predicted"/>